<keyword evidence="3" id="KW-1185">Reference proteome</keyword>
<proteinExistence type="predicted"/>
<dbReference type="OrthoDB" id="8456447at2"/>
<sequence>MMYDPGALGMLTLALAAGGGGALAAGLVNASASVWRKRVNRRGRLAHLGLRVAVQLERFSQACYGAIHECEVFEETGGAVGRRGRRLPDLAEYPDGEGWLDLEPELADRLLTFRNALATANLRVRAATHDDVEAGQSIFVEECGVCGADAWDLAQSVRRRCGLKLYNPPYDFPRMLTQRALLARATGEIKEDGPASVLTLPSVLRKRPAETDAGPANTVPFRPREDDAPQPAEPVEAPLVREASGS</sequence>
<evidence type="ECO:0000313" key="2">
    <source>
        <dbReference type="EMBL" id="PWE18584.1"/>
    </source>
</evidence>
<feature type="region of interest" description="Disordered" evidence="1">
    <location>
        <begin position="201"/>
        <end position="246"/>
    </location>
</feature>
<evidence type="ECO:0000313" key="3">
    <source>
        <dbReference type="Proteomes" id="UP000245168"/>
    </source>
</evidence>
<organism evidence="2 3">
    <name type="scientific">Marinicauda salina</name>
    <dbReference type="NCBI Taxonomy" id="2135793"/>
    <lineage>
        <taxon>Bacteria</taxon>
        <taxon>Pseudomonadati</taxon>
        <taxon>Pseudomonadota</taxon>
        <taxon>Alphaproteobacteria</taxon>
        <taxon>Maricaulales</taxon>
        <taxon>Maricaulaceae</taxon>
        <taxon>Marinicauda</taxon>
    </lineage>
</organism>
<evidence type="ECO:0000256" key="1">
    <source>
        <dbReference type="SAM" id="MobiDB-lite"/>
    </source>
</evidence>
<comment type="caution">
    <text evidence="2">The sequence shown here is derived from an EMBL/GenBank/DDBJ whole genome shotgun (WGS) entry which is preliminary data.</text>
</comment>
<protein>
    <submittedName>
        <fullName evidence="2">Uncharacterized protein</fullName>
    </submittedName>
</protein>
<gene>
    <name evidence="2" type="ORF">DDZ18_02990</name>
</gene>
<dbReference type="AlphaFoldDB" id="A0A2U2BX88"/>
<accession>A0A2U2BX88</accession>
<reference evidence="3" key="1">
    <citation type="submission" date="2018-05" db="EMBL/GenBank/DDBJ databases">
        <authorList>
            <person name="Liu B.-T."/>
        </authorList>
    </citation>
    <scope>NUCLEOTIDE SEQUENCE [LARGE SCALE GENOMIC DNA]</scope>
    <source>
        <strain evidence="3">WD6-1</strain>
    </source>
</reference>
<dbReference type="EMBL" id="QEXV01000001">
    <property type="protein sequence ID" value="PWE18584.1"/>
    <property type="molecule type" value="Genomic_DNA"/>
</dbReference>
<dbReference type="Proteomes" id="UP000245168">
    <property type="component" value="Unassembled WGS sequence"/>
</dbReference>
<name>A0A2U2BX88_9PROT</name>
<dbReference type="RefSeq" id="WP_109251858.1">
    <property type="nucleotide sequence ID" value="NZ_QEXV01000001.1"/>
</dbReference>